<name>A0A2V2ZDA6_9BACI</name>
<evidence type="ECO:0000256" key="1">
    <source>
        <dbReference type="ARBA" id="ARBA00004651"/>
    </source>
</evidence>
<dbReference type="OrthoDB" id="2574794at2"/>
<dbReference type="EMBL" id="QGTW01000024">
    <property type="protein sequence ID" value="PWW17622.1"/>
    <property type="molecule type" value="Genomic_DNA"/>
</dbReference>
<reference evidence="8 9" key="1">
    <citation type="submission" date="2018-05" db="EMBL/GenBank/DDBJ databases">
        <title>Freshwater and sediment microbial communities from various areas in North America, analyzing microbe dynamics in response to fracking.</title>
        <authorList>
            <person name="Lamendella R."/>
        </authorList>
    </citation>
    <scope>NUCLEOTIDE SEQUENCE [LARGE SCALE GENOMIC DNA]</scope>
    <source>
        <strain evidence="8 9">15_TX</strain>
    </source>
</reference>
<feature type="transmembrane region" description="Helical" evidence="6">
    <location>
        <begin position="131"/>
        <end position="148"/>
    </location>
</feature>
<evidence type="ECO:0000256" key="4">
    <source>
        <dbReference type="ARBA" id="ARBA00022989"/>
    </source>
</evidence>
<keyword evidence="3 6" id="KW-0812">Transmembrane</keyword>
<protein>
    <submittedName>
        <fullName evidence="8">Tight adherence protein C</fullName>
    </submittedName>
</protein>
<organism evidence="8 9">
    <name type="scientific">Cytobacillus oceanisediminis</name>
    <dbReference type="NCBI Taxonomy" id="665099"/>
    <lineage>
        <taxon>Bacteria</taxon>
        <taxon>Bacillati</taxon>
        <taxon>Bacillota</taxon>
        <taxon>Bacilli</taxon>
        <taxon>Bacillales</taxon>
        <taxon>Bacillaceae</taxon>
        <taxon>Cytobacillus</taxon>
    </lineage>
</organism>
<evidence type="ECO:0000313" key="8">
    <source>
        <dbReference type="EMBL" id="PWW17622.1"/>
    </source>
</evidence>
<evidence type="ECO:0000259" key="7">
    <source>
        <dbReference type="Pfam" id="PF00482"/>
    </source>
</evidence>
<comment type="subcellular location">
    <subcellularLocation>
        <location evidence="1">Cell membrane</location>
        <topology evidence="1">Multi-pass membrane protein</topology>
    </subcellularLocation>
</comment>
<evidence type="ECO:0000256" key="5">
    <source>
        <dbReference type="ARBA" id="ARBA00023136"/>
    </source>
</evidence>
<sequence length="312" mass="35022">MDSLILISIIVFWLSFAFGMGNLYSYAKQKEVLKLHMTEIAVTSSLTNIKKKSLSDRIIAFLSRYADDFSSLGERINFFSESDEVEVLLRKAGNPFNLSVSRFQGFKIVCVLLGFMTGAFMVIIGFPLANIAFVTLPFLGFFVPIMLIRSTAKKRQEQLRSDLPDFLDTVSISLQAGSNLDSSIKESIHYFTGPIQEEFSKFIQGIELGVPREKAYLELLTRNDNEEFQSFIKSLIQATRLGVPMAATFKSQSEDIRKISLEQVKEKAAKASPKVTLITSFIIAPLIMLLIIGLVVLNMIYGEDSIVRFFTS</sequence>
<dbReference type="AlphaFoldDB" id="A0A2V2ZDA6"/>
<dbReference type="GO" id="GO:0005886">
    <property type="term" value="C:plasma membrane"/>
    <property type="evidence" value="ECO:0007669"/>
    <property type="project" value="UniProtKB-SubCell"/>
</dbReference>
<proteinExistence type="predicted"/>
<keyword evidence="4 6" id="KW-1133">Transmembrane helix</keyword>
<evidence type="ECO:0000313" key="9">
    <source>
        <dbReference type="Proteomes" id="UP000247150"/>
    </source>
</evidence>
<feature type="transmembrane region" description="Helical" evidence="6">
    <location>
        <begin position="6"/>
        <end position="27"/>
    </location>
</feature>
<dbReference type="PANTHER" id="PTHR35007:SF2">
    <property type="entry name" value="PILUS ASSEMBLE PROTEIN"/>
    <property type="match status" value="1"/>
</dbReference>
<dbReference type="Pfam" id="PF00482">
    <property type="entry name" value="T2SSF"/>
    <property type="match status" value="1"/>
</dbReference>
<evidence type="ECO:0000256" key="2">
    <source>
        <dbReference type="ARBA" id="ARBA00022475"/>
    </source>
</evidence>
<dbReference type="Proteomes" id="UP000247150">
    <property type="component" value="Unassembled WGS sequence"/>
</dbReference>
<accession>A0A2V2ZDA6</accession>
<dbReference type="RefSeq" id="WP_110067716.1">
    <property type="nucleotide sequence ID" value="NZ_QGTW01000024.1"/>
</dbReference>
<comment type="caution">
    <text evidence="8">The sequence shown here is derived from an EMBL/GenBank/DDBJ whole genome shotgun (WGS) entry which is preliminary data.</text>
</comment>
<dbReference type="PANTHER" id="PTHR35007">
    <property type="entry name" value="INTEGRAL MEMBRANE PROTEIN-RELATED"/>
    <property type="match status" value="1"/>
</dbReference>
<gene>
    <name evidence="8" type="ORF">DFO73_12424</name>
</gene>
<dbReference type="InterPro" id="IPR018076">
    <property type="entry name" value="T2SS_GspF_dom"/>
</dbReference>
<feature type="domain" description="Type II secretion system protein GspF" evidence="7">
    <location>
        <begin position="166"/>
        <end position="292"/>
    </location>
</feature>
<keyword evidence="5 6" id="KW-0472">Membrane</keyword>
<feature type="transmembrane region" description="Helical" evidence="6">
    <location>
        <begin position="275"/>
        <end position="301"/>
    </location>
</feature>
<evidence type="ECO:0000256" key="6">
    <source>
        <dbReference type="SAM" id="Phobius"/>
    </source>
</evidence>
<keyword evidence="2" id="KW-1003">Cell membrane</keyword>
<evidence type="ECO:0000256" key="3">
    <source>
        <dbReference type="ARBA" id="ARBA00022692"/>
    </source>
</evidence>
<feature type="transmembrane region" description="Helical" evidence="6">
    <location>
        <begin position="106"/>
        <end position="125"/>
    </location>
</feature>